<evidence type="ECO:0000313" key="3">
    <source>
        <dbReference type="EMBL" id="CAJ0601784.1"/>
    </source>
</evidence>
<evidence type="ECO:0000256" key="1">
    <source>
        <dbReference type="SAM" id="SignalP"/>
    </source>
</evidence>
<organism evidence="3 4">
    <name type="scientific">Cylicocyclus nassatus</name>
    <name type="common">Nematode worm</name>
    <dbReference type="NCBI Taxonomy" id="53992"/>
    <lineage>
        <taxon>Eukaryota</taxon>
        <taxon>Metazoa</taxon>
        <taxon>Ecdysozoa</taxon>
        <taxon>Nematoda</taxon>
        <taxon>Chromadorea</taxon>
        <taxon>Rhabditida</taxon>
        <taxon>Rhabditina</taxon>
        <taxon>Rhabditomorpha</taxon>
        <taxon>Strongyloidea</taxon>
        <taxon>Strongylidae</taxon>
        <taxon>Cylicocyclus</taxon>
    </lineage>
</organism>
<gene>
    <name evidence="3" type="ORF">CYNAS_LOCUS13767</name>
</gene>
<dbReference type="InterPro" id="IPR003609">
    <property type="entry name" value="Pan_app"/>
</dbReference>
<feature type="signal peptide" evidence="1">
    <location>
        <begin position="1"/>
        <end position="18"/>
    </location>
</feature>
<feature type="chain" id="PRO_5041331330" description="Apple domain-containing protein" evidence="1">
    <location>
        <begin position="19"/>
        <end position="102"/>
    </location>
</feature>
<keyword evidence="1" id="KW-0732">Signal</keyword>
<evidence type="ECO:0000313" key="4">
    <source>
        <dbReference type="Proteomes" id="UP001176961"/>
    </source>
</evidence>
<keyword evidence="4" id="KW-1185">Reference proteome</keyword>
<dbReference type="AlphaFoldDB" id="A0AA36H132"/>
<sequence>MTWLALSMLFIQAVWVSSCVFDKVEKFLGGKESLETKYVNESRCFADCYENKYCVTIAYGKSKGLCVLYDGGSYSKACAKGSICYTLSRNEVDPMCQRYVDF</sequence>
<reference evidence="3" key="1">
    <citation type="submission" date="2023-07" db="EMBL/GenBank/DDBJ databases">
        <authorList>
            <consortium name="CYATHOMIX"/>
        </authorList>
    </citation>
    <scope>NUCLEOTIDE SEQUENCE</scope>
    <source>
        <strain evidence="3">N/A</strain>
    </source>
</reference>
<accession>A0AA36H132</accession>
<feature type="domain" description="Apple" evidence="2">
    <location>
        <begin position="19"/>
        <end position="75"/>
    </location>
</feature>
<dbReference type="EMBL" id="CATQJL010000305">
    <property type="protein sequence ID" value="CAJ0601784.1"/>
    <property type="molecule type" value="Genomic_DNA"/>
</dbReference>
<dbReference type="Pfam" id="PF00024">
    <property type="entry name" value="PAN_1"/>
    <property type="match status" value="1"/>
</dbReference>
<comment type="caution">
    <text evidence="3">The sequence shown here is derived from an EMBL/GenBank/DDBJ whole genome shotgun (WGS) entry which is preliminary data.</text>
</comment>
<name>A0AA36H132_CYLNA</name>
<evidence type="ECO:0000259" key="2">
    <source>
        <dbReference type="Pfam" id="PF00024"/>
    </source>
</evidence>
<protein>
    <recommendedName>
        <fullName evidence="2">Apple domain-containing protein</fullName>
    </recommendedName>
</protein>
<proteinExistence type="predicted"/>
<dbReference type="Proteomes" id="UP001176961">
    <property type="component" value="Unassembled WGS sequence"/>
</dbReference>